<dbReference type="GO" id="GO:0005829">
    <property type="term" value="C:cytosol"/>
    <property type="evidence" value="ECO:0007669"/>
    <property type="project" value="TreeGrafter"/>
</dbReference>
<dbReference type="Pfam" id="PF00814">
    <property type="entry name" value="TsaD"/>
    <property type="match status" value="1"/>
</dbReference>
<dbReference type="GO" id="GO:0002949">
    <property type="term" value="P:tRNA threonylcarbamoyladenosine modification"/>
    <property type="evidence" value="ECO:0007669"/>
    <property type="project" value="InterPro"/>
</dbReference>
<dbReference type="Gene3D" id="3.30.420.40">
    <property type="match status" value="2"/>
</dbReference>
<accession>A0A424YA89</accession>
<feature type="domain" description="Gcp-like" evidence="1">
    <location>
        <begin position="32"/>
        <end position="232"/>
    </location>
</feature>
<comment type="caution">
    <text evidence="2">The sequence shown here is derived from an EMBL/GenBank/DDBJ whole genome shotgun (WGS) entry which is preliminary data.</text>
</comment>
<evidence type="ECO:0000313" key="2">
    <source>
        <dbReference type="EMBL" id="RQD73395.1"/>
    </source>
</evidence>
<proteinExistence type="predicted"/>
<dbReference type="AlphaFoldDB" id="A0A424YA89"/>
<dbReference type="InterPro" id="IPR022496">
    <property type="entry name" value="T6A_TsaB"/>
</dbReference>
<dbReference type="InterPro" id="IPR000905">
    <property type="entry name" value="Gcp-like_dom"/>
</dbReference>
<dbReference type="NCBIfam" id="TIGR03725">
    <property type="entry name" value="T6A_YeaZ"/>
    <property type="match status" value="1"/>
</dbReference>
<organism evidence="2 3">
    <name type="scientific">Candidatus Syntrophonatronum acetioxidans</name>
    <dbReference type="NCBI Taxonomy" id="1795816"/>
    <lineage>
        <taxon>Bacteria</taxon>
        <taxon>Bacillati</taxon>
        <taxon>Bacillota</taxon>
        <taxon>Clostridia</taxon>
        <taxon>Eubacteriales</taxon>
        <taxon>Syntrophomonadaceae</taxon>
        <taxon>Candidatus Syntrophonatronum</taxon>
    </lineage>
</organism>
<keyword evidence="2" id="KW-0808">Transferase</keyword>
<reference evidence="2 3" key="1">
    <citation type="submission" date="2018-08" db="EMBL/GenBank/DDBJ databases">
        <title>The metabolism and importance of syntrophic acetate oxidation coupled to methane or sulfide production in haloalkaline environments.</title>
        <authorList>
            <person name="Timmers P.H.A."/>
            <person name="Vavourakis C.D."/>
            <person name="Sorokin D.Y."/>
            <person name="Sinninghe Damste J.S."/>
            <person name="Muyzer G."/>
            <person name="Stams A.J.M."/>
            <person name="Plugge C.M."/>
        </authorList>
    </citation>
    <scope>NUCLEOTIDE SEQUENCE [LARGE SCALE GENOMIC DNA]</scope>
    <source>
        <strain evidence="2">MSAO_Bac1</strain>
    </source>
</reference>
<dbReference type="CDD" id="cd24032">
    <property type="entry name" value="ASKHA_NBD_TsaB"/>
    <property type="match status" value="1"/>
</dbReference>
<dbReference type="SUPFAM" id="SSF53067">
    <property type="entry name" value="Actin-like ATPase domain"/>
    <property type="match status" value="2"/>
</dbReference>
<evidence type="ECO:0000313" key="3">
    <source>
        <dbReference type="Proteomes" id="UP000285138"/>
    </source>
</evidence>
<protein>
    <submittedName>
        <fullName evidence="2">tRNA (Adenosine(37)-N6)-threonylcarbamoyltransferase complex dimerization subunit type 1 TsaB</fullName>
    </submittedName>
</protein>
<dbReference type="GO" id="GO:0016740">
    <property type="term" value="F:transferase activity"/>
    <property type="evidence" value="ECO:0007669"/>
    <property type="project" value="UniProtKB-KW"/>
</dbReference>
<dbReference type="Proteomes" id="UP000285138">
    <property type="component" value="Unassembled WGS sequence"/>
</dbReference>
<dbReference type="EMBL" id="QZAA01000258">
    <property type="protein sequence ID" value="RQD73395.1"/>
    <property type="molecule type" value="Genomic_DNA"/>
</dbReference>
<dbReference type="InterPro" id="IPR043129">
    <property type="entry name" value="ATPase_NBD"/>
</dbReference>
<sequence length="239" mass="26753">MLVLGIDTATLVCSVALADYDRIIGEYSLNIKKTHSQRLMPLIDNLMRDSHLDREALEGIAVTSGPGSFTGIRIGVATARGLAQGLRLPLVGVPTLDILAAQFPYARGIICPLLDARRQEVYACLYQFSGDKMERLTSYMAAPLVEILDLLKEKPGERVIFLGDALERYGDIIKERLGERASWAPPPLRINRGALVAQLGREKIVEGEKDYLESYKNLEPLYLRRSQAEVKWEERQKRG</sequence>
<name>A0A424YA89_9FIRM</name>
<gene>
    <name evidence="2" type="primary">tsaB</name>
    <name evidence="2" type="ORF">D5R97_09515</name>
</gene>
<dbReference type="PANTHER" id="PTHR11735:SF11">
    <property type="entry name" value="TRNA THREONYLCARBAMOYLADENOSINE BIOSYNTHESIS PROTEIN TSAB"/>
    <property type="match status" value="1"/>
</dbReference>
<evidence type="ECO:0000259" key="1">
    <source>
        <dbReference type="Pfam" id="PF00814"/>
    </source>
</evidence>
<dbReference type="PANTHER" id="PTHR11735">
    <property type="entry name" value="TRNA N6-ADENOSINE THREONYLCARBAMOYLTRANSFERASE"/>
    <property type="match status" value="1"/>
</dbReference>